<evidence type="ECO:0000256" key="10">
    <source>
        <dbReference type="HAMAP-Rule" id="MF_00041"/>
    </source>
</evidence>
<evidence type="ECO:0000256" key="8">
    <source>
        <dbReference type="ARBA" id="ARBA00022917"/>
    </source>
</evidence>
<feature type="short sequence motif" description="'KMSKS' region" evidence="10">
    <location>
        <begin position="278"/>
        <end position="282"/>
    </location>
</feature>
<dbReference type="InterPro" id="IPR032678">
    <property type="entry name" value="tRNA-synt_1_cat_dom"/>
</dbReference>
<dbReference type="Gene3D" id="1.20.120.1910">
    <property type="entry name" value="Cysteine-tRNA ligase, C-terminal anti-codon recognition domain"/>
    <property type="match status" value="1"/>
</dbReference>
<evidence type="ECO:0000256" key="1">
    <source>
        <dbReference type="ARBA" id="ARBA00005594"/>
    </source>
</evidence>
<dbReference type="HAMAP" id="MF_00041">
    <property type="entry name" value="Cys_tRNA_synth"/>
    <property type="match status" value="1"/>
</dbReference>
<comment type="catalytic activity">
    <reaction evidence="10">
        <text>tRNA(Cys) + L-cysteine + ATP = L-cysteinyl-tRNA(Cys) + AMP + diphosphate</text>
        <dbReference type="Rhea" id="RHEA:17773"/>
        <dbReference type="Rhea" id="RHEA-COMP:9661"/>
        <dbReference type="Rhea" id="RHEA-COMP:9679"/>
        <dbReference type="ChEBI" id="CHEBI:30616"/>
        <dbReference type="ChEBI" id="CHEBI:33019"/>
        <dbReference type="ChEBI" id="CHEBI:35235"/>
        <dbReference type="ChEBI" id="CHEBI:78442"/>
        <dbReference type="ChEBI" id="CHEBI:78517"/>
        <dbReference type="ChEBI" id="CHEBI:456215"/>
        <dbReference type="EC" id="6.1.1.16"/>
    </reaction>
</comment>
<feature type="binding site" evidence="10">
    <location>
        <position position="27"/>
    </location>
    <ligand>
        <name>Zn(2+)</name>
        <dbReference type="ChEBI" id="CHEBI:29105"/>
    </ligand>
</feature>
<dbReference type="GO" id="GO:0005524">
    <property type="term" value="F:ATP binding"/>
    <property type="evidence" value="ECO:0007669"/>
    <property type="project" value="UniProtKB-UniRule"/>
</dbReference>
<dbReference type="SUPFAM" id="SSF47323">
    <property type="entry name" value="Anticodon-binding domain of a subclass of class I aminoacyl-tRNA synthetases"/>
    <property type="match status" value="1"/>
</dbReference>
<protein>
    <recommendedName>
        <fullName evidence="10">Cysteine--tRNA ligase</fullName>
        <ecNumber evidence="10">6.1.1.16</ecNumber>
    </recommendedName>
    <alternativeName>
        <fullName evidence="10">Cysteinyl-tRNA synthetase</fullName>
        <shortName evidence="10">CysRS</shortName>
    </alternativeName>
</protein>
<sequence>MILKLYNTKTKSLSEVKKSGETKIYACGPTVYNYAHIGNLRTYIFEDVLIKSLRLLGYSVNYAMNITDIGHLTGEFDEGEDKVVKAARERGLTVYEISKFFTEAFFLDCEKLNIVCPDNVLIASKYIARMIEVVKVLEKNNFTYFVNGNVYFDTSRFKNYGQMAGISLDNACASVSRVEIDASKKNKTDFVLWFTNSKFKDQEMKWDSPWGFGYPSWHLECATMNLDCFKDTLSIHLGGVDHIGVHHINEIAIVECYLKKSWCDLFVHGEFLIMEDEKMSKSKGNFITIKDLESDGFSPLDFRYFCLTAHYRTQLKFTLSNLRACRVARENMLNKLTSLYSSLNQFDIPLLNNTYYNIESSLENKYYNNFLEKIAFDLNIPQALALLWDVVKDDNLEALLKLRLAFKFDEVLSLSLREEVLKAIKRDDVHMDDWMNSLLEERRIAKLRRDFNRADEIRDYFISKGFVLIDTEEGTKVRRG</sequence>
<feature type="domain" description="tRNA synthetases class I catalytic" evidence="11">
    <location>
        <begin position="17"/>
        <end position="324"/>
    </location>
</feature>
<keyword evidence="10" id="KW-0963">Cytoplasm</keyword>
<dbReference type="InterPro" id="IPR014729">
    <property type="entry name" value="Rossmann-like_a/b/a_fold"/>
</dbReference>
<dbReference type="Proteomes" id="UP000275571">
    <property type="component" value="Chromosome"/>
</dbReference>
<keyword evidence="4 10" id="KW-0479">Metal-binding</keyword>
<keyword evidence="8 10" id="KW-0648">Protein biosynthesis</keyword>
<dbReference type="Gene3D" id="3.40.50.620">
    <property type="entry name" value="HUPs"/>
    <property type="match status" value="1"/>
</dbReference>
<dbReference type="InterPro" id="IPR015803">
    <property type="entry name" value="Cys-tRNA-ligase"/>
</dbReference>
<evidence type="ECO:0000256" key="2">
    <source>
        <dbReference type="ARBA" id="ARBA00011245"/>
    </source>
</evidence>
<evidence type="ECO:0000313" key="13">
    <source>
        <dbReference type="Proteomes" id="UP000275571"/>
    </source>
</evidence>
<dbReference type="GO" id="GO:0006423">
    <property type="term" value="P:cysteinyl-tRNA aminoacylation"/>
    <property type="evidence" value="ECO:0007669"/>
    <property type="project" value="UniProtKB-UniRule"/>
</dbReference>
<dbReference type="PANTHER" id="PTHR10890">
    <property type="entry name" value="CYSTEINYL-TRNA SYNTHETASE"/>
    <property type="match status" value="1"/>
</dbReference>
<evidence type="ECO:0000256" key="4">
    <source>
        <dbReference type="ARBA" id="ARBA00022723"/>
    </source>
</evidence>
<dbReference type="GO" id="GO:0005829">
    <property type="term" value="C:cytosol"/>
    <property type="evidence" value="ECO:0007669"/>
    <property type="project" value="TreeGrafter"/>
</dbReference>
<keyword evidence="3 10" id="KW-0436">Ligase</keyword>
<dbReference type="SUPFAM" id="SSF52374">
    <property type="entry name" value="Nucleotidylyl transferase"/>
    <property type="match status" value="1"/>
</dbReference>
<dbReference type="RefSeq" id="WP_120104378.1">
    <property type="nucleotide sequence ID" value="NZ_CP028884.1"/>
</dbReference>
<keyword evidence="9 10" id="KW-0030">Aminoacyl-tRNA synthetase</keyword>
<feature type="binding site" evidence="10">
    <location>
        <position position="221"/>
    </location>
    <ligand>
        <name>Zn(2+)</name>
        <dbReference type="ChEBI" id="CHEBI:29105"/>
    </ligand>
</feature>
<reference evidence="12 13" key="1">
    <citation type="journal article" date="2018" name="Infect. Genet. Evol.">
        <title>Genome-wide analysis of Borrelia turcica and 'Candidatus Borrelia tachyglossi' shows relapsing fever-like genomes with unique genomic links to Lyme disease Borrelia.</title>
        <authorList>
            <person name="Gofton A.W."/>
            <person name="Margos G."/>
            <person name="Fingerle V."/>
            <person name="Hepner S."/>
            <person name="Loh S.M."/>
            <person name="Ryan U."/>
            <person name="Irwin P."/>
            <person name="Oskam C.L."/>
        </authorList>
    </citation>
    <scope>NUCLEOTIDE SEQUENCE [LARGE SCALE GENOMIC DNA]</scope>
    <source>
        <strain evidence="12 13">IST7</strain>
    </source>
</reference>
<comment type="subcellular location">
    <subcellularLocation>
        <location evidence="10">Cytoplasm</location>
    </subcellularLocation>
</comment>
<evidence type="ECO:0000256" key="3">
    <source>
        <dbReference type="ARBA" id="ARBA00022598"/>
    </source>
</evidence>
<feature type="binding site" evidence="10">
    <location>
        <position position="246"/>
    </location>
    <ligand>
        <name>Zn(2+)</name>
        <dbReference type="ChEBI" id="CHEBI:29105"/>
    </ligand>
</feature>
<dbReference type="InterPro" id="IPR009080">
    <property type="entry name" value="tRNAsynth_Ia_anticodon-bd"/>
</dbReference>
<evidence type="ECO:0000256" key="5">
    <source>
        <dbReference type="ARBA" id="ARBA00022741"/>
    </source>
</evidence>
<keyword evidence="13" id="KW-1185">Reference proteome</keyword>
<dbReference type="KEGG" id="btur:DB313_03125"/>
<evidence type="ECO:0000256" key="7">
    <source>
        <dbReference type="ARBA" id="ARBA00022840"/>
    </source>
</evidence>
<keyword evidence="7 10" id="KW-0067">ATP-binding</keyword>
<evidence type="ECO:0000313" key="12">
    <source>
        <dbReference type="EMBL" id="AYE36458.1"/>
    </source>
</evidence>
<comment type="cofactor">
    <cofactor evidence="10">
        <name>Zn(2+)</name>
        <dbReference type="ChEBI" id="CHEBI:29105"/>
    </cofactor>
    <text evidence="10">Binds 1 zinc ion per subunit.</text>
</comment>
<organism evidence="12 13">
    <name type="scientific">Borrelia turcica IST7</name>
    <dbReference type="NCBI Taxonomy" id="1104446"/>
    <lineage>
        <taxon>Bacteria</taxon>
        <taxon>Pseudomonadati</taxon>
        <taxon>Spirochaetota</taxon>
        <taxon>Spirochaetia</taxon>
        <taxon>Spirochaetales</taxon>
        <taxon>Borreliaceae</taxon>
        <taxon>Borrelia</taxon>
    </lineage>
</organism>
<evidence type="ECO:0000256" key="6">
    <source>
        <dbReference type="ARBA" id="ARBA00022833"/>
    </source>
</evidence>
<comment type="subunit">
    <text evidence="2 10">Monomer.</text>
</comment>
<evidence type="ECO:0000259" key="11">
    <source>
        <dbReference type="Pfam" id="PF01406"/>
    </source>
</evidence>
<dbReference type="GO" id="GO:0004817">
    <property type="term" value="F:cysteine-tRNA ligase activity"/>
    <property type="evidence" value="ECO:0007669"/>
    <property type="project" value="UniProtKB-UniRule"/>
</dbReference>
<keyword evidence="5 10" id="KW-0547">Nucleotide-binding</keyword>
<feature type="binding site" evidence="10">
    <location>
        <position position="250"/>
    </location>
    <ligand>
        <name>Zn(2+)</name>
        <dbReference type="ChEBI" id="CHEBI:29105"/>
    </ligand>
</feature>
<dbReference type="EMBL" id="CP028884">
    <property type="protein sequence ID" value="AYE36458.1"/>
    <property type="molecule type" value="Genomic_DNA"/>
</dbReference>
<name>A0A386PMF4_9SPIR</name>
<accession>A0A386PMF4</accession>
<dbReference type="PRINTS" id="PR00983">
    <property type="entry name" value="TRNASYNTHCYS"/>
</dbReference>
<dbReference type="NCBIfam" id="TIGR00435">
    <property type="entry name" value="cysS"/>
    <property type="match status" value="1"/>
</dbReference>
<feature type="binding site" evidence="10">
    <location>
        <position position="281"/>
    </location>
    <ligand>
        <name>ATP</name>
        <dbReference type="ChEBI" id="CHEBI:30616"/>
    </ligand>
</feature>
<dbReference type="OrthoDB" id="9815130at2"/>
<keyword evidence="6 10" id="KW-0862">Zinc</keyword>
<proteinExistence type="inferred from homology"/>
<dbReference type="InterPro" id="IPR024909">
    <property type="entry name" value="Cys-tRNA/MSH_ligase"/>
</dbReference>
<gene>
    <name evidence="10" type="primary">cysS</name>
    <name evidence="12" type="ORF">DB313_03125</name>
</gene>
<evidence type="ECO:0000256" key="9">
    <source>
        <dbReference type="ARBA" id="ARBA00023146"/>
    </source>
</evidence>
<dbReference type="EC" id="6.1.1.16" evidence="10"/>
<dbReference type="AlphaFoldDB" id="A0A386PMF4"/>
<dbReference type="CDD" id="cd00672">
    <property type="entry name" value="CysRS_core"/>
    <property type="match status" value="1"/>
</dbReference>
<dbReference type="PANTHER" id="PTHR10890:SF3">
    <property type="entry name" value="CYSTEINE--TRNA LIGASE, CYTOPLASMIC"/>
    <property type="match status" value="1"/>
</dbReference>
<feature type="short sequence motif" description="'HIGH' region" evidence="10">
    <location>
        <begin position="29"/>
        <end position="39"/>
    </location>
</feature>
<comment type="similarity">
    <text evidence="1 10">Belongs to the class-I aminoacyl-tRNA synthetase family.</text>
</comment>
<dbReference type="Pfam" id="PF01406">
    <property type="entry name" value="tRNA-synt_1e"/>
    <property type="match status" value="1"/>
</dbReference>
<dbReference type="GO" id="GO:0008270">
    <property type="term" value="F:zinc ion binding"/>
    <property type="evidence" value="ECO:0007669"/>
    <property type="project" value="UniProtKB-UniRule"/>
</dbReference>
<dbReference type="NCBIfam" id="NF011107">
    <property type="entry name" value="PRK14534.1"/>
    <property type="match status" value="1"/>
</dbReference>